<feature type="compositionally biased region" description="Basic and acidic residues" evidence="1">
    <location>
        <begin position="269"/>
        <end position="281"/>
    </location>
</feature>
<dbReference type="PhylomeDB" id="A0A0G4ES79"/>
<gene>
    <name evidence="2" type="ORF">Vbra_12946</name>
</gene>
<feature type="region of interest" description="Disordered" evidence="1">
    <location>
        <begin position="198"/>
        <end position="328"/>
    </location>
</feature>
<protein>
    <recommendedName>
        <fullName evidence="4">Protein kinase domain-containing protein</fullName>
    </recommendedName>
</protein>
<evidence type="ECO:0000313" key="3">
    <source>
        <dbReference type="Proteomes" id="UP000041254"/>
    </source>
</evidence>
<feature type="compositionally biased region" description="Basic residues" evidence="1">
    <location>
        <begin position="114"/>
        <end position="123"/>
    </location>
</feature>
<dbReference type="Proteomes" id="UP000041254">
    <property type="component" value="Unassembled WGS sequence"/>
</dbReference>
<name>A0A0G4ES79_VITBC</name>
<dbReference type="InParanoid" id="A0A0G4ES79"/>
<reference evidence="2 3" key="1">
    <citation type="submission" date="2014-11" db="EMBL/GenBank/DDBJ databases">
        <authorList>
            <person name="Zhu J."/>
            <person name="Qi W."/>
            <person name="Song R."/>
        </authorList>
    </citation>
    <scope>NUCLEOTIDE SEQUENCE [LARGE SCALE GENOMIC DNA]</scope>
</reference>
<evidence type="ECO:0000313" key="2">
    <source>
        <dbReference type="EMBL" id="CEM00762.1"/>
    </source>
</evidence>
<sequence>MMAFHASVRPPYGFLPFQQHVYHPMPPSLHALTGLAGAPAAAQPHPAYFHPPWPPATSAARGSARTGSARAKDHPCIAVPASQAPVPLTPSGTNVRPPVHPSARQKPPREAGVRMRHQQQRTKGRGFLLSEGCCGGAFSREEEREREIVLEEENYEGKENEEEMIASVDDEPPLLSSQPPAAKYVAGRGRRAMIMARPRTPRADTPPPLPMVPMEQSRARDPSPPPYTHKRSIPRPPSTSIRRVETKSPPPNFPLAAFFSNQPVITPIEQREREERGEGKGEPATLPLCSSDLKEGSPSPASDESTGAGASDDGSSAGAGSPAASQPRAALATIPPFHPPLLAGTALAVSPTATFECGRQLSGGRGVFALWEGDFVGQGRRTPAVMNFITTDQTEKGAMFVEHLVDTLVGEAACLQAINMAIEEELVLPQYLYDPQIRPSAKRPGTTWMAPKLLGTASDLPQLRPVVESCLEVKKIPGAGVCMVMEKIGSGHTVWDFICQASPLNPALRADALYCAIMGVNILLAMLSLHRIGILHDDLHWSNVLIRSPATAQVAIIDYEAARDKSAVESGTARDVRTQPPAPCDTPFHLIGLLCNRSFPIHHYTDYVSVAWMVLLLAFSVKDVGRIVAAVQRQRDGLIEGCLAGDSDLNEGIVRGWYEAGVQAAIAKAQRAKSTFQQRAVELLELCCSEALKGDGMGEEAMMGRVHQYIQDTINDVRKKMK</sequence>
<dbReference type="SUPFAM" id="SSF56112">
    <property type="entry name" value="Protein kinase-like (PK-like)"/>
    <property type="match status" value="1"/>
</dbReference>
<dbReference type="EMBL" id="CDMY01000298">
    <property type="protein sequence ID" value="CEM00762.1"/>
    <property type="molecule type" value="Genomic_DNA"/>
</dbReference>
<accession>A0A0G4ES79</accession>
<feature type="compositionally biased region" description="Low complexity" evidence="1">
    <location>
        <begin position="301"/>
        <end position="325"/>
    </location>
</feature>
<dbReference type="OrthoDB" id="411394at2759"/>
<dbReference type="InterPro" id="IPR011009">
    <property type="entry name" value="Kinase-like_dom_sf"/>
</dbReference>
<feature type="compositionally biased region" description="Low complexity" evidence="1">
    <location>
        <begin position="56"/>
        <end position="69"/>
    </location>
</feature>
<dbReference type="AlphaFoldDB" id="A0A0G4ES79"/>
<organism evidence="2 3">
    <name type="scientific">Vitrella brassicaformis (strain CCMP3155)</name>
    <dbReference type="NCBI Taxonomy" id="1169540"/>
    <lineage>
        <taxon>Eukaryota</taxon>
        <taxon>Sar</taxon>
        <taxon>Alveolata</taxon>
        <taxon>Colpodellida</taxon>
        <taxon>Vitrellaceae</taxon>
        <taxon>Vitrella</taxon>
    </lineage>
</organism>
<keyword evidence="3" id="KW-1185">Reference proteome</keyword>
<feature type="region of interest" description="Disordered" evidence="1">
    <location>
        <begin position="41"/>
        <end position="123"/>
    </location>
</feature>
<evidence type="ECO:0008006" key="4">
    <source>
        <dbReference type="Google" id="ProtNLM"/>
    </source>
</evidence>
<evidence type="ECO:0000256" key="1">
    <source>
        <dbReference type="SAM" id="MobiDB-lite"/>
    </source>
</evidence>
<proteinExistence type="predicted"/>
<dbReference type="VEuPathDB" id="CryptoDB:Vbra_12946"/>
<dbReference type="Gene3D" id="1.10.510.10">
    <property type="entry name" value="Transferase(Phosphotransferase) domain 1"/>
    <property type="match status" value="1"/>
</dbReference>